<dbReference type="GO" id="GO:0009617">
    <property type="term" value="P:response to bacterium"/>
    <property type="evidence" value="ECO:0007669"/>
    <property type="project" value="UniProtKB-ARBA"/>
</dbReference>
<dbReference type="FunFam" id="2.40.160.10:FF:000003">
    <property type="entry name" value="Outer mitochondrial membrane protein porin"/>
    <property type="match status" value="1"/>
</dbReference>
<comment type="similarity">
    <text evidence="2">Belongs to the eukaryotic mitochondrial porin (TC 1.B.8.1) family.</text>
</comment>
<dbReference type="CDD" id="cd07306">
    <property type="entry name" value="Porin3_VDAC"/>
    <property type="match status" value="1"/>
</dbReference>
<sequence length="290" mass="31262">MVKGPGLYTEIGKKARDLLYRDYQGDQKFSVTTYSSTGVVSFYYCFYFCQFSILLAITTTGTNKGSLFLGDVATQVKNKNFTADVKVSTDSSLLTTLTFDEPAPGLKVIVQAKLPDHKSGKAEVQYFHDYAGISTSVGFTATPIVNFSGVVGTNGLSLGTDVAYNTESGNFKHFNAGFNFTKDDLIASLILNDKGEKLNASYYQIVSPSTVVGAEISHNFTTKENAITVGTQHALDPLTTVKARVNNAGVANALIQHEWRPKSFFTVSGEVDSKAIDKSAKVGIALALKP</sequence>
<evidence type="ECO:0000256" key="2">
    <source>
        <dbReference type="ARBA" id="ARBA00009624"/>
    </source>
</evidence>
<gene>
    <name evidence="9" type="ORF">AT9943_LOCUS19180</name>
</gene>
<evidence type="ECO:0000313" key="10">
    <source>
        <dbReference type="Proteomes" id="UP000516314"/>
    </source>
</evidence>
<dbReference type="Pfam" id="PF01459">
    <property type="entry name" value="Porin_3"/>
    <property type="match status" value="2"/>
</dbReference>
<evidence type="ECO:0000256" key="6">
    <source>
        <dbReference type="ARBA" id="ARBA00023065"/>
    </source>
</evidence>
<evidence type="ECO:0000256" key="4">
    <source>
        <dbReference type="ARBA" id="ARBA00022452"/>
    </source>
</evidence>
<comment type="subcellular location">
    <subcellularLocation>
        <location evidence="1">Membrane</location>
    </subcellularLocation>
</comment>
<keyword evidence="5" id="KW-0812">Transmembrane</keyword>
<keyword evidence="7" id="KW-0626">Porin</keyword>
<dbReference type="Proteomes" id="UP000516314">
    <property type="component" value="Chromosome 5"/>
</dbReference>
<dbReference type="PANTHER" id="PTHR11743:SF50">
    <property type="entry name" value="MITOCHONDRIAL OUTER MEMBRANE PROTEIN PORIN 3"/>
    <property type="match status" value="1"/>
</dbReference>
<protein>
    <submittedName>
        <fullName evidence="9">(thale cress) hypothetical protein</fullName>
    </submittedName>
</protein>
<evidence type="ECO:0000313" key="9">
    <source>
        <dbReference type="EMBL" id="CAD5331732.1"/>
    </source>
</evidence>
<keyword evidence="3" id="KW-0813">Transport</keyword>
<organism evidence="9 10">
    <name type="scientific">Arabidopsis thaliana</name>
    <name type="common">Mouse-ear cress</name>
    <dbReference type="NCBI Taxonomy" id="3702"/>
    <lineage>
        <taxon>Eukaryota</taxon>
        <taxon>Viridiplantae</taxon>
        <taxon>Streptophyta</taxon>
        <taxon>Embryophyta</taxon>
        <taxon>Tracheophyta</taxon>
        <taxon>Spermatophyta</taxon>
        <taxon>Magnoliopsida</taxon>
        <taxon>eudicotyledons</taxon>
        <taxon>Gunneridae</taxon>
        <taxon>Pentapetalae</taxon>
        <taxon>rosids</taxon>
        <taxon>malvids</taxon>
        <taxon>Brassicales</taxon>
        <taxon>Brassicaceae</taxon>
        <taxon>Camelineae</taxon>
        <taxon>Arabidopsis</taxon>
    </lineage>
</organism>
<evidence type="ECO:0000256" key="3">
    <source>
        <dbReference type="ARBA" id="ARBA00022448"/>
    </source>
</evidence>
<dbReference type="InterPro" id="IPR023614">
    <property type="entry name" value="Porin_dom_sf"/>
</dbReference>
<reference evidence="9 10" key="1">
    <citation type="submission" date="2020-09" db="EMBL/GenBank/DDBJ databases">
        <authorList>
            <person name="Ashkenazy H."/>
        </authorList>
    </citation>
    <scope>NUCLEOTIDE SEQUENCE [LARGE SCALE GENOMIC DNA]</scope>
    <source>
        <strain evidence="10">cv. Cdm-0</strain>
    </source>
</reference>
<dbReference type="InterPro" id="IPR027246">
    <property type="entry name" value="Porin_Euk/Tom40"/>
</dbReference>
<proteinExistence type="inferred from homology"/>
<dbReference type="SMR" id="A0A7G2F9U7"/>
<evidence type="ECO:0000256" key="7">
    <source>
        <dbReference type="ARBA" id="ARBA00023114"/>
    </source>
</evidence>
<keyword evidence="4" id="KW-1134">Transmembrane beta strand</keyword>
<dbReference type="PANTHER" id="PTHR11743">
    <property type="entry name" value="VOLTAGE-DEPENDENT ANION-SELECTIVE CHANNEL"/>
    <property type="match status" value="1"/>
</dbReference>
<evidence type="ECO:0000256" key="5">
    <source>
        <dbReference type="ARBA" id="ARBA00022692"/>
    </source>
</evidence>
<dbReference type="GO" id="GO:0015288">
    <property type="term" value="F:porin activity"/>
    <property type="evidence" value="ECO:0007669"/>
    <property type="project" value="UniProtKB-KW"/>
</dbReference>
<accession>A0A7G2F9U7</accession>
<keyword evidence="6" id="KW-0406">Ion transport</keyword>
<dbReference type="AlphaFoldDB" id="A0A7G2F9U7"/>
<dbReference type="GO" id="GO:0046930">
    <property type="term" value="C:pore complex"/>
    <property type="evidence" value="ECO:0007669"/>
    <property type="project" value="UniProtKB-KW"/>
</dbReference>
<evidence type="ECO:0000256" key="8">
    <source>
        <dbReference type="ARBA" id="ARBA00023136"/>
    </source>
</evidence>
<name>A0A7G2F9U7_ARATH</name>
<dbReference type="EMBL" id="LR881470">
    <property type="protein sequence ID" value="CAD5331732.1"/>
    <property type="molecule type" value="Genomic_DNA"/>
</dbReference>
<dbReference type="Gene3D" id="2.40.160.10">
    <property type="entry name" value="Porin"/>
    <property type="match status" value="1"/>
</dbReference>
<evidence type="ECO:0000256" key="1">
    <source>
        <dbReference type="ARBA" id="ARBA00004370"/>
    </source>
</evidence>
<keyword evidence="8" id="KW-0472">Membrane</keyword>
<dbReference type="GO" id="GO:0008308">
    <property type="term" value="F:voltage-gated monoatomic anion channel activity"/>
    <property type="evidence" value="ECO:0007669"/>
    <property type="project" value="InterPro"/>
</dbReference>
<dbReference type="InterPro" id="IPR001925">
    <property type="entry name" value="Porin_Euk"/>
</dbReference>
<dbReference type="GO" id="GO:0005741">
    <property type="term" value="C:mitochondrial outer membrane"/>
    <property type="evidence" value="ECO:0007669"/>
    <property type="project" value="InterPro"/>
</dbReference>
<dbReference type="PROSITE" id="PS00558">
    <property type="entry name" value="EUKARYOTIC_PORIN"/>
    <property type="match status" value="1"/>
</dbReference>